<accession>A0ABP9SUN5</accession>
<evidence type="ECO:0000259" key="5">
    <source>
        <dbReference type="PROSITE" id="PS50932"/>
    </source>
</evidence>
<dbReference type="EMBL" id="BAABKK010000038">
    <property type="protein sequence ID" value="GAA5201597.1"/>
    <property type="molecule type" value="Genomic_DNA"/>
</dbReference>
<dbReference type="InterPro" id="IPR010982">
    <property type="entry name" value="Lambda_DNA-bd_dom_sf"/>
</dbReference>
<dbReference type="SUPFAM" id="SSF47413">
    <property type="entry name" value="lambda repressor-like DNA-binding domains"/>
    <property type="match status" value="1"/>
</dbReference>
<evidence type="ECO:0000313" key="7">
    <source>
        <dbReference type="Proteomes" id="UP001500200"/>
    </source>
</evidence>
<dbReference type="InterPro" id="IPR046335">
    <property type="entry name" value="LacI/GalR-like_sensor"/>
</dbReference>
<dbReference type="InterPro" id="IPR000843">
    <property type="entry name" value="HTH_LacI"/>
</dbReference>
<dbReference type="Pfam" id="PF13377">
    <property type="entry name" value="Peripla_BP_3"/>
    <property type="match status" value="1"/>
</dbReference>
<sequence length="378" mass="41197">MLSFDVTKSTEEDGNMKFNAKTSLGAGSGRDEGTRSKPRSSRPTMAMVAERVGVSTQTVSFALSSPGRLSPATLRKVLKAVDELGYRPNQAARSLRSRSPQALGFRLYPADRDVGGVMASYLYELSAAARKAGYGVFSYAAETYEEETQIVEETFRRNTVDCFVITCPSSDDLPLPLFLLERQIPFVVFGRPWGLPMSDCWWVDVDGAAGLEQAVNHLVELGHRRIAYLGWEKSAGLAEDRESGWQRAMGSHGLPTRGMIVRGPDDVETGRRAAGELLDRQTPPTGIICPSDTMAIGAMRACRERGLEPGRDVGITGYDDSLGARVVTPGLTSIAQPLETAAKHTVRLLLDLLNNPDSKPEQVLLRPSLVVRESTVPR</sequence>
<proteinExistence type="predicted"/>
<feature type="domain" description="HTH lacI-type" evidence="5">
    <location>
        <begin position="43"/>
        <end position="97"/>
    </location>
</feature>
<dbReference type="CDD" id="cd01392">
    <property type="entry name" value="HTH_LacI"/>
    <property type="match status" value="1"/>
</dbReference>
<evidence type="ECO:0000256" key="2">
    <source>
        <dbReference type="ARBA" id="ARBA00023125"/>
    </source>
</evidence>
<dbReference type="Pfam" id="PF00356">
    <property type="entry name" value="LacI"/>
    <property type="match status" value="1"/>
</dbReference>
<dbReference type="PANTHER" id="PTHR30146:SF109">
    <property type="entry name" value="HTH-TYPE TRANSCRIPTIONAL REGULATOR GALS"/>
    <property type="match status" value="1"/>
</dbReference>
<evidence type="ECO:0000313" key="6">
    <source>
        <dbReference type="EMBL" id="GAA5201597.1"/>
    </source>
</evidence>
<feature type="region of interest" description="Disordered" evidence="4">
    <location>
        <begin position="1"/>
        <end position="44"/>
    </location>
</feature>
<dbReference type="PANTHER" id="PTHR30146">
    <property type="entry name" value="LACI-RELATED TRANSCRIPTIONAL REPRESSOR"/>
    <property type="match status" value="1"/>
</dbReference>
<comment type="caution">
    <text evidence="6">The sequence shown here is derived from an EMBL/GenBank/DDBJ whole genome shotgun (WGS) entry which is preliminary data.</text>
</comment>
<evidence type="ECO:0000256" key="3">
    <source>
        <dbReference type="ARBA" id="ARBA00023163"/>
    </source>
</evidence>
<gene>
    <name evidence="6" type="ORF">GCM10023346_46310</name>
</gene>
<dbReference type="PROSITE" id="PS50932">
    <property type="entry name" value="HTH_LACI_2"/>
    <property type="match status" value="1"/>
</dbReference>
<dbReference type="Gene3D" id="1.10.260.40">
    <property type="entry name" value="lambda repressor-like DNA-binding domains"/>
    <property type="match status" value="1"/>
</dbReference>
<dbReference type="InterPro" id="IPR028082">
    <property type="entry name" value="Peripla_BP_I"/>
</dbReference>
<dbReference type="Gene3D" id="3.40.50.2300">
    <property type="match status" value="2"/>
</dbReference>
<name>A0ABP9SUN5_9MICC</name>
<keyword evidence="1" id="KW-0805">Transcription regulation</keyword>
<keyword evidence="2 6" id="KW-0238">DNA-binding</keyword>
<protein>
    <submittedName>
        <fullName evidence="6">LacI family DNA-binding transcriptional regulator</fullName>
    </submittedName>
</protein>
<dbReference type="SMART" id="SM00354">
    <property type="entry name" value="HTH_LACI"/>
    <property type="match status" value="1"/>
</dbReference>
<dbReference type="SUPFAM" id="SSF53822">
    <property type="entry name" value="Periplasmic binding protein-like I"/>
    <property type="match status" value="1"/>
</dbReference>
<keyword evidence="3" id="KW-0804">Transcription</keyword>
<organism evidence="6 7">
    <name type="scientific">Arthrobacter gyeryongensis</name>
    <dbReference type="NCBI Taxonomy" id="1650592"/>
    <lineage>
        <taxon>Bacteria</taxon>
        <taxon>Bacillati</taxon>
        <taxon>Actinomycetota</taxon>
        <taxon>Actinomycetes</taxon>
        <taxon>Micrococcales</taxon>
        <taxon>Micrococcaceae</taxon>
        <taxon>Arthrobacter</taxon>
    </lineage>
</organism>
<keyword evidence="7" id="KW-1185">Reference proteome</keyword>
<evidence type="ECO:0000256" key="4">
    <source>
        <dbReference type="SAM" id="MobiDB-lite"/>
    </source>
</evidence>
<dbReference type="GO" id="GO:0003677">
    <property type="term" value="F:DNA binding"/>
    <property type="evidence" value="ECO:0007669"/>
    <property type="project" value="UniProtKB-KW"/>
</dbReference>
<reference evidence="7" key="1">
    <citation type="journal article" date="2019" name="Int. J. Syst. Evol. Microbiol.">
        <title>The Global Catalogue of Microorganisms (GCM) 10K type strain sequencing project: providing services to taxonomists for standard genome sequencing and annotation.</title>
        <authorList>
            <consortium name="The Broad Institute Genomics Platform"/>
            <consortium name="The Broad Institute Genome Sequencing Center for Infectious Disease"/>
            <person name="Wu L."/>
            <person name="Ma J."/>
        </authorList>
    </citation>
    <scope>NUCLEOTIDE SEQUENCE [LARGE SCALE GENOMIC DNA]</scope>
    <source>
        <strain evidence="7">JCM 18514</strain>
    </source>
</reference>
<dbReference type="Proteomes" id="UP001500200">
    <property type="component" value="Unassembled WGS sequence"/>
</dbReference>
<evidence type="ECO:0000256" key="1">
    <source>
        <dbReference type="ARBA" id="ARBA00023015"/>
    </source>
</evidence>